<proteinExistence type="inferred from homology"/>
<keyword evidence="6" id="KW-1185">Reference proteome</keyword>
<comment type="caution">
    <text evidence="5">The sequence shown here is derived from an EMBL/GenBank/DDBJ whole genome shotgun (WGS) entry which is preliminary data.</text>
</comment>
<feature type="region of interest" description="Disordered" evidence="3">
    <location>
        <begin position="877"/>
        <end position="896"/>
    </location>
</feature>
<dbReference type="EMBL" id="SRLB01000063">
    <property type="protein sequence ID" value="TGD92272.1"/>
    <property type="molecule type" value="Genomic_DNA"/>
</dbReference>
<dbReference type="OrthoDB" id="1826980at2"/>
<evidence type="ECO:0000259" key="4">
    <source>
        <dbReference type="Pfam" id="PF03389"/>
    </source>
</evidence>
<dbReference type="Pfam" id="PF13604">
    <property type="entry name" value="AAA_30"/>
    <property type="match status" value="1"/>
</dbReference>
<dbReference type="Gene3D" id="2.30.30.940">
    <property type="match status" value="1"/>
</dbReference>
<evidence type="ECO:0000256" key="2">
    <source>
        <dbReference type="ARBA" id="ARBA00022971"/>
    </source>
</evidence>
<organism evidence="5 6">
    <name type="scientific">Methylobacterium nonmethylotrophicum</name>
    <dbReference type="NCBI Taxonomy" id="1141884"/>
    <lineage>
        <taxon>Bacteria</taxon>
        <taxon>Pseudomonadati</taxon>
        <taxon>Pseudomonadota</taxon>
        <taxon>Alphaproteobacteria</taxon>
        <taxon>Hyphomicrobiales</taxon>
        <taxon>Methylobacteriaceae</taxon>
        <taxon>Methylobacterium</taxon>
    </lineage>
</organism>
<dbReference type="SUPFAM" id="SSF52540">
    <property type="entry name" value="P-loop containing nucleoside triphosphate hydrolases"/>
    <property type="match status" value="2"/>
</dbReference>
<feature type="domain" description="MobA/MobL protein" evidence="4">
    <location>
        <begin position="17"/>
        <end position="230"/>
    </location>
</feature>
<evidence type="ECO:0000313" key="5">
    <source>
        <dbReference type="EMBL" id="TGD92272.1"/>
    </source>
</evidence>
<dbReference type="Proteomes" id="UP000297535">
    <property type="component" value="Unassembled WGS sequence"/>
</dbReference>
<reference evidence="5 6" key="1">
    <citation type="submission" date="2019-04" db="EMBL/GenBank/DDBJ databases">
        <authorList>
            <person name="Feng G."/>
            <person name="Zhu H."/>
        </authorList>
    </citation>
    <scope>NUCLEOTIDE SEQUENCE [LARGE SCALE GENOMIC DNA]</scope>
    <source>
        <strain evidence="5 6">6HR-1</strain>
    </source>
</reference>
<dbReference type="AlphaFoldDB" id="A0A4Z0NCS9"/>
<dbReference type="Pfam" id="PF03389">
    <property type="entry name" value="MobA_MobL"/>
    <property type="match status" value="1"/>
</dbReference>
<evidence type="ECO:0000256" key="1">
    <source>
        <dbReference type="ARBA" id="ARBA00010873"/>
    </source>
</evidence>
<feature type="region of interest" description="Disordered" evidence="3">
    <location>
        <begin position="808"/>
        <end position="839"/>
    </location>
</feature>
<name>A0A4Z0NCS9_9HYPH</name>
<gene>
    <name evidence="5" type="primary">traA</name>
    <name evidence="5" type="ORF">EU555_35000</name>
</gene>
<dbReference type="InterPro" id="IPR027417">
    <property type="entry name" value="P-loop_NTPase"/>
</dbReference>
<dbReference type="InterPro" id="IPR005053">
    <property type="entry name" value="MobA_MobL"/>
</dbReference>
<dbReference type="Gene3D" id="3.40.50.300">
    <property type="entry name" value="P-loop containing nucleotide triphosphate hydrolases"/>
    <property type="match status" value="2"/>
</dbReference>
<dbReference type="NCBIfam" id="TIGR02768">
    <property type="entry name" value="TraA_Ti"/>
    <property type="match status" value="1"/>
</dbReference>
<dbReference type="Gene3D" id="3.30.930.30">
    <property type="match status" value="1"/>
</dbReference>
<dbReference type="CDD" id="cd17933">
    <property type="entry name" value="DEXSc_RecD-like"/>
    <property type="match status" value="1"/>
</dbReference>
<dbReference type="CDD" id="cd18809">
    <property type="entry name" value="SF1_C_RecD"/>
    <property type="match status" value="1"/>
</dbReference>
<evidence type="ECO:0000256" key="3">
    <source>
        <dbReference type="SAM" id="MobiDB-lite"/>
    </source>
</evidence>
<protein>
    <submittedName>
        <fullName evidence="5">Ti-type conjugative transfer relaxase TraA</fullName>
    </submittedName>
</protein>
<dbReference type="RefSeq" id="WP_135419900.1">
    <property type="nucleotide sequence ID" value="NZ_SRLB01000063.1"/>
</dbReference>
<keyword evidence="2" id="KW-0184">Conjugation</keyword>
<feature type="compositionally biased region" description="Basic and acidic residues" evidence="3">
    <location>
        <begin position="808"/>
        <end position="830"/>
    </location>
</feature>
<dbReference type="NCBIfam" id="NF041496">
    <property type="entry name" value="MobQ"/>
    <property type="match status" value="1"/>
</dbReference>
<sequence>MAIYHLSMKPISRASGRSAVASAAYRAGERLKNERDGLTHDYTRREGIEHAEIVLPQGSQADWARDRSALWNAAERAEKRADARVAREIEIALPHELSAEQRLEATRSFAQSLADRYGTAVDFAIHAPHGDTDVRNHHAHLMMTVRRVGAAELGEKTAIERENKWLLSHDQPTSQMQLRDIRQSWEGIANERMAAAGLDLRIDHRSHQERGLELQPTEHMGIHATQMERRGLDVTRVRLDAEAARRNADLIREKPEQVLTLITGEKSVFDRHDVARALHRYIDQPEAFQSAFAKVMASPALVELQSEQVSRDGVVALARYSTREMVETERTLAEGAVRMSGTRSHGVDRQHVDAALATHDAAIRAGAAAHVEGHVARGAMSEAEAARAIEGARLSDEQRHAVEHVTGEAQIAAVVGLAGAGKSTMLAAARDAWEAQGYTVHGAALSGKAAEGLEESSGIRSRTLASYEYGWQAGRDQLGPRDVLVVDEAGMVGSRQLARFVGEAERAGAKLVLVGDHEQLQAIGAGAPFRAVAEQVGFAELSEVRRQREDWQREASQDFARHRTTEGLTAYAERGAVAFSDTRDGARAAIVRDYMADSEQHPEGSRVAMAHRRVDVRALNAAIREARQDRGELGRGEDAGERPYQTNDGARAFAAGDRIVFLENSRDLGVKNGMLGTVSAVEDGRITARLDGKGRDGEDRVVAVPIADYAAIDHGYATTIHKTQGATVDRAFVMASGTMDRHLAYVAMTRHRDEARLYAGRDEFGSLEALTARLSRDGAKETTLDYAEGYAERRGIADRIGIRSEIAVPRDRREGPAREREGARSAEPESARALSAEGPVVQAPAKKRGMFAGLKLDVGRDRFGQAETRDAFAGLKLPVQGRGDGQGRLSPSMPNAERGSLLKATEDYARAFMDAARMREAGLPVLAHQTAAIEKTRTALDAAQPDATRALRSALRYDPETRRVMAEAKGAERAEGLLAGMERERQAVRDPNVRAERLVARWSGLEAEHAKLFGWQHGEAREQVEERMRGVAAAIGRDAQVEAVLRQRSQALGIGEGSALGRALRQEDASLGEALTHSLDRGGLRERGQGLSM</sequence>
<dbReference type="InterPro" id="IPR014136">
    <property type="entry name" value="TraA_Ti"/>
</dbReference>
<accession>A0A4Z0NCS9</accession>
<evidence type="ECO:0000313" key="6">
    <source>
        <dbReference type="Proteomes" id="UP000297535"/>
    </source>
</evidence>
<comment type="similarity">
    <text evidence="1">Belongs to the MobA/MobL family.</text>
</comment>